<sequence length="118" mass="13724">MISGTEWLDSWISYKISRDGLHNSELSSDEEGNTRFGAILSKIKHNIRWRAFDQRRQILRSPGPHTWEIFSAIDFRTWNPLARSRDLTTNVPWPNDSYKSPAIQYSAIEDDLPTDICD</sequence>
<reference evidence="1 2" key="1">
    <citation type="journal article" date="2019" name="Sci. Rep.">
        <title>Orb-weaving spider Araneus ventricosus genome elucidates the spidroin gene catalogue.</title>
        <authorList>
            <person name="Kono N."/>
            <person name="Nakamura H."/>
            <person name="Ohtoshi R."/>
            <person name="Moran D.A.P."/>
            <person name="Shinohara A."/>
            <person name="Yoshida Y."/>
            <person name="Fujiwara M."/>
            <person name="Mori M."/>
            <person name="Tomita M."/>
            <person name="Arakawa K."/>
        </authorList>
    </citation>
    <scope>NUCLEOTIDE SEQUENCE [LARGE SCALE GENOMIC DNA]</scope>
</reference>
<name>A0A4Y2I8K6_ARAVE</name>
<protein>
    <submittedName>
        <fullName evidence="1">Uncharacterized protein</fullName>
    </submittedName>
</protein>
<comment type="caution">
    <text evidence="1">The sequence shown here is derived from an EMBL/GenBank/DDBJ whole genome shotgun (WGS) entry which is preliminary data.</text>
</comment>
<evidence type="ECO:0000313" key="1">
    <source>
        <dbReference type="EMBL" id="GBM74077.1"/>
    </source>
</evidence>
<dbReference type="Proteomes" id="UP000499080">
    <property type="component" value="Unassembled WGS sequence"/>
</dbReference>
<organism evidence="1 2">
    <name type="scientific">Araneus ventricosus</name>
    <name type="common">Orbweaver spider</name>
    <name type="synonym">Epeira ventricosa</name>
    <dbReference type="NCBI Taxonomy" id="182803"/>
    <lineage>
        <taxon>Eukaryota</taxon>
        <taxon>Metazoa</taxon>
        <taxon>Ecdysozoa</taxon>
        <taxon>Arthropoda</taxon>
        <taxon>Chelicerata</taxon>
        <taxon>Arachnida</taxon>
        <taxon>Araneae</taxon>
        <taxon>Araneomorphae</taxon>
        <taxon>Entelegynae</taxon>
        <taxon>Araneoidea</taxon>
        <taxon>Araneidae</taxon>
        <taxon>Araneus</taxon>
    </lineage>
</organism>
<proteinExistence type="predicted"/>
<gene>
    <name evidence="1" type="ORF">AVEN_178663_1</name>
</gene>
<evidence type="ECO:0000313" key="2">
    <source>
        <dbReference type="Proteomes" id="UP000499080"/>
    </source>
</evidence>
<accession>A0A4Y2I8K6</accession>
<keyword evidence="2" id="KW-1185">Reference proteome</keyword>
<dbReference type="EMBL" id="BGPR01002473">
    <property type="protein sequence ID" value="GBM74077.1"/>
    <property type="molecule type" value="Genomic_DNA"/>
</dbReference>
<dbReference type="AlphaFoldDB" id="A0A4Y2I8K6"/>